<name>A0AAD8BGT3_BIOPF</name>
<organism evidence="1 2">
    <name type="scientific">Biomphalaria pfeifferi</name>
    <name type="common">Bloodfluke planorb</name>
    <name type="synonym">Freshwater snail</name>
    <dbReference type="NCBI Taxonomy" id="112525"/>
    <lineage>
        <taxon>Eukaryota</taxon>
        <taxon>Metazoa</taxon>
        <taxon>Spiralia</taxon>
        <taxon>Lophotrochozoa</taxon>
        <taxon>Mollusca</taxon>
        <taxon>Gastropoda</taxon>
        <taxon>Heterobranchia</taxon>
        <taxon>Euthyneura</taxon>
        <taxon>Panpulmonata</taxon>
        <taxon>Hygrophila</taxon>
        <taxon>Lymnaeoidea</taxon>
        <taxon>Planorbidae</taxon>
        <taxon>Biomphalaria</taxon>
    </lineage>
</organism>
<feature type="non-terminal residue" evidence="1">
    <location>
        <position position="1"/>
    </location>
</feature>
<evidence type="ECO:0000313" key="1">
    <source>
        <dbReference type="EMBL" id="KAK0054311.1"/>
    </source>
</evidence>
<dbReference type="EMBL" id="JASAOG010000078">
    <property type="protein sequence ID" value="KAK0054311.1"/>
    <property type="molecule type" value="Genomic_DNA"/>
</dbReference>
<gene>
    <name evidence="1" type="ORF">Bpfe_016139</name>
</gene>
<sequence length="84" mass="9359">IWLSTQQPSSLTLVNNYPDTTGPTMTDVEVNVRSALLELDLGHNYILGMVRNKMDVSRYDRVLDMDNGHLVGLKGRAMTSPVLI</sequence>
<dbReference type="Proteomes" id="UP001233172">
    <property type="component" value="Unassembled WGS sequence"/>
</dbReference>
<comment type="caution">
    <text evidence="1">The sequence shown here is derived from an EMBL/GenBank/DDBJ whole genome shotgun (WGS) entry which is preliminary data.</text>
</comment>
<proteinExistence type="predicted"/>
<accession>A0AAD8BGT3</accession>
<dbReference type="AlphaFoldDB" id="A0AAD8BGT3"/>
<evidence type="ECO:0000313" key="2">
    <source>
        <dbReference type="Proteomes" id="UP001233172"/>
    </source>
</evidence>
<protein>
    <submittedName>
        <fullName evidence="1">Uncharacterized protein</fullName>
    </submittedName>
</protein>
<keyword evidence="2" id="KW-1185">Reference proteome</keyword>
<reference evidence="1" key="2">
    <citation type="submission" date="2023-04" db="EMBL/GenBank/DDBJ databases">
        <authorList>
            <person name="Bu L."/>
            <person name="Lu L."/>
            <person name="Laidemitt M.R."/>
            <person name="Zhang S.M."/>
            <person name="Mutuku M."/>
            <person name="Mkoji G."/>
            <person name="Steinauer M."/>
            <person name="Loker E.S."/>
        </authorList>
    </citation>
    <scope>NUCLEOTIDE SEQUENCE</scope>
    <source>
        <strain evidence="1">KasaAsao</strain>
        <tissue evidence="1">Whole Snail</tissue>
    </source>
</reference>
<reference evidence="1" key="1">
    <citation type="journal article" date="2023" name="PLoS Negl. Trop. Dis.">
        <title>A genome sequence for Biomphalaria pfeifferi, the major vector snail for the human-infecting parasite Schistosoma mansoni.</title>
        <authorList>
            <person name="Bu L."/>
            <person name="Lu L."/>
            <person name="Laidemitt M.R."/>
            <person name="Zhang S.M."/>
            <person name="Mutuku M."/>
            <person name="Mkoji G."/>
            <person name="Steinauer M."/>
            <person name="Loker E.S."/>
        </authorList>
    </citation>
    <scope>NUCLEOTIDE SEQUENCE</scope>
    <source>
        <strain evidence="1">KasaAsao</strain>
    </source>
</reference>